<sequence length="29" mass="3522">MIKNLKVQKAYFLKTQKLLNNRFKMKPVV</sequence>
<organism evidence="1 2">
    <name type="scientific">Brachionus plicatilis</name>
    <name type="common">Marine rotifer</name>
    <name type="synonym">Brachionus muelleri</name>
    <dbReference type="NCBI Taxonomy" id="10195"/>
    <lineage>
        <taxon>Eukaryota</taxon>
        <taxon>Metazoa</taxon>
        <taxon>Spiralia</taxon>
        <taxon>Gnathifera</taxon>
        <taxon>Rotifera</taxon>
        <taxon>Eurotatoria</taxon>
        <taxon>Monogononta</taxon>
        <taxon>Pseudotrocha</taxon>
        <taxon>Ploima</taxon>
        <taxon>Brachionidae</taxon>
        <taxon>Brachionus</taxon>
    </lineage>
</organism>
<comment type="caution">
    <text evidence="1">The sequence shown here is derived from an EMBL/GenBank/DDBJ whole genome shotgun (WGS) entry which is preliminary data.</text>
</comment>
<dbReference type="EMBL" id="REGN01012164">
    <property type="protein sequence ID" value="RMZ96467.1"/>
    <property type="molecule type" value="Genomic_DNA"/>
</dbReference>
<proteinExistence type="predicted"/>
<accession>A0A3M7PCM8</accession>
<dbReference type="AlphaFoldDB" id="A0A3M7PCM8"/>
<gene>
    <name evidence="1" type="ORF">BpHYR1_042675</name>
</gene>
<keyword evidence="2" id="KW-1185">Reference proteome</keyword>
<reference evidence="1 2" key="1">
    <citation type="journal article" date="2018" name="Sci. Rep.">
        <title>Genomic signatures of local adaptation to the degree of environmental predictability in rotifers.</title>
        <authorList>
            <person name="Franch-Gras L."/>
            <person name="Hahn C."/>
            <person name="Garcia-Roger E.M."/>
            <person name="Carmona M.J."/>
            <person name="Serra M."/>
            <person name="Gomez A."/>
        </authorList>
    </citation>
    <scope>NUCLEOTIDE SEQUENCE [LARGE SCALE GENOMIC DNA]</scope>
    <source>
        <strain evidence="1">HYR1</strain>
    </source>
</reference>
<evidence type="ECO:0000313" key="1">
    <source>
        <dbReference type="EMBL" id="RMZ96467.1"/>
    </source>
</evidence>
<protein>
    <submittedName>
        <fullName evidence="1">Uncharacterized protein</fullName>
    </submittedName>
</protein>
<evidence type="ECO:0000313" key="2">
    <source>
        <dbReference type="Proteomes" id="UP000276133"/>
    </source>
</evidence>
<name>A0A3M7PCM8_BRAPC</name>
<dbReference type="Proteomes" id="UP000276133">
    <property type="component" value="Unassembled WGS sequence"/>
</dbReference>